<dbReference type="GeneID" id="37269627"/>
<dbReference type="Proteomes" id="UP000245946">
    <property type="component" value="Unassembled WGS sequence"/>
</dbReference>
<dbReference type="STRING" id="58919.A0A316ZAV3"/>
<evidence type="ECO:0000313" key="3">
    <source>
        <dbReference type="EMBL" id="PWN98711.1"/>
    </source>
</evidence>
<feature type="region of interest" description="Disordered" evidence="1">
    <location>
        <begin position="1"/>
        <end position="30"/>
    </location>
</feature>
<keyword evidence="4" id="KW-1185">Reference proteome</keyword>
<reference evidence="3 4" key="1">
    <citation type="journal article" date="2018" name="Mol. Biol. Evol.">
        <title>Broad Genomic Sampling Reveals a Smut Pathogenic Ancestry of the Fungal Clade Ustilaginomycotina.</title>
        <authorList>
            <person name="Kijpornyongpan T."/>
            <person name="Mondo S.J."/>
            <person name="Barry K."/>
            <person name="Sandor L."/>
            <person name="Lee J."/>
            <person name="Lipzen A."/>
            <person name="Pangilinan J."/>
            <person name="LaButti K."/>
            <person name="Hainaut M."/>
            <person name="Henrissat B."/>
            <person name="Grigoriev I.V."/>
            <person name="Spatafora J.W."/>
            <person name="Aime M.C."/>
        </authorList>
    </citation>
    <scope>NUCLEOTIDE SEQUENCE [LARGE SCALE GENOMIC DNA]</scope>
    <source>
        <strain evidence="3 4">MCA 4186</strain>
    </source>
</reference>
<protein>
    <submittedName>
        <fullName evidence="3">DNase I-like protein</fullName>
    </submittedName>
</protein>
<dbReference type="SMART" id="SM00128">
    <property type="entry name" value="IPPc"/>
    <property type="match status" value="1"/>
</dbReference>
<organism evidence="3 4">
    <name type="scientific">Tilletiopsis washingtonensis</name>
    <dbReference type="NCBI Taxonomy" id="58919"/>
    <lineage>
        <taxon>Eukaryota</taxon>
        <taxon>Fungi</taxon>
        <taxon>Dikarya</taxon>
        <taxon>Basidiomycota</taxon>
        <taxon>Ustilaginomycotina</taxon>
        <taxon>Exobasidiomycetes</taxon>
        <taxon>Entylomatales</taxon>
        <taxon>Entylomatales incertae sedis</taxon>
        <taxon>Tilletiopsis</taxon>
    </lineage>
</organism>
<accession>A0A316ZAV3</accession>
<dbReference type="Pfam" id="PF22669">
    <property type="entry name" value="Exo_endo_phos2"/>
    <property type="match status" value="1"/>
</dbReference>
<feature type="compositionally biased region" description="Pro residues" evidence="1">
    <location>
        <begin position="1"/>
        <end position="11"/>
    </location>
</feature>
<feature type="domain" description="Inositol polyphosphate-related phosphatase" evidence="2">
    <location>
        <begin position="255"/>
        <end position="640"/>
    </location>
</feature>
<dbReference type="InterPro" id="IPR000300">
    <property type="entry name" value="IPPc"/>
</dbReference>
<name>A0A316ZAV3_9BASI</name>
<feature type="compositionally biased region" description="Pro residues" evidence="1">
    <location>
        <begin position="240"/>
        <end position="254"/>
    </location>
</feature>
<evidence type="ECO:0000313" key="4">
    <source>
        <dbReference type="Proteomes" id="UP000245946"/>
    </source>
</evidence>
<dbReference type="Gene3D" id="3.60.10.10">
    <property type="entry name" value="Endonuclease/exonuclease/phosphatase"/>
    <property type="match status" value="1"/>
</dbReference>
<dbReference type="GO" id="GO:0004439">
    <property type="term" value="F:phosphatidylinositol-4,5-bisphosphate 5-phosphatase activity"/>
    <property type="evidence" value="ECO:0007669"/>
    <property type="project" value="TreeGrafter"/>
</dbReference>
<dbReference type="PANTHER" id="PTHR11200">
    <property type="entry name" value="INOSITOL 5-PHOSPHATASE"/>
    <property type="match status" value="1"/>
</dbReference>
<dbReference type="RefSeq" id="XP_025598990.1">
    <property type="nucleotide sequence ID" value="XM_025742083.1"/>
</dbReference>
<dbReference type="PANTHER" id="PTHR11200:SF300">
    <property type="entry name" value="TYPE II INOSITOL 1,4,5-TRISPHOSPHATE 5-PHOSPHATASE"/>
    <property type="match status" value="1"/>
</dbReference>
<gene>
    <name evidence="3" type="ORF">FA09DRAFT_329219</name>
</gene>
<evidence type="ECO:0000259" key="2">
    <source>
        <dbReference type="SMART" id="SM00128"/>
    </source>
</evidence>
<dbReference type="InterPro" id="IPR046985">
    <property type="entry name" value="IP5"/>
</dbReference>
<proteinExistence type="predicted"/>
<dbReference type="OrthoDB" id="7862313at2759"/>
<feature type="region of interest" description="Disordered" evidence="1">
    <location>
        <begin position="235"/>
        <end position="257"/>
    </location>
</feature>
<dbReference type="AlphaFoldDB" id="A0A316ZAV3"/>
<evidence type="ECO:0000256" key="1">
    <source>
        <dbReference type="SAM" id="MobiDB-lite"/>
    </source>
</evidence>
<dbReference type="GO" id="GO:0046856">
    <property type="term" value="P:phosphatidylinositol dephosphorylation"/>
    <property type="evidence" value="ECO:0007669"/>
    <property type="project" value="InterPro"/>
</dbReference>
<sequence length="640" mass="67877">MTPADAPPPAPAAAASSSSEAPPPPAGVSSAAAIAAEAAAALALVASHLRASELPKLALAARAVELGAAAEAREGQGEQEQGADVRVLALVSNVESGREESALLLLRPRRRNASRATCEAVLAILPTLRLACVRYSAAASALDIEALLARGIELPPREDAEEDEWLLAAASGAQWLVFRSRDTQGVRDLLTLLQGHKESSASPSASTSPPRSTHAWLAAYHDDVLPASAPPLFSRFASQPPLPPRPPRSSSPPPDELRLAVGTYNAAGLGPLHSPGARHARACWLARAARSADLVVVALQEGEISQTAYLYHSPGIKEAWAAELALALGEEAPDFDLVVAEQYAHLFLFVFLRRPSTSDAAATAHPAAEQLLRAPPATASIGVGLGGWLANKGAIGASLRLSLSGAADSEKQGATKRTEISVAIVATHLPAFEGAPAREARREAWREIERRLQFPAFAAHGAHIAPSAAGEVRPEVGIMEHDLVVVAGDVNSRLALNNAEVRRVLRREARSPSAAVAAGASNAPAAPEKQDARATYEETLLHFDELRQEMKDGGAWHGWQEMRIDFEPTYKYDLESDTFDSSVKQRTPAWTDRVLWRMPTRSSAAALQVRGVEYASEPALQTSDHRPVRATLALRSGARN</sequence>
<dbReference type="EMBL" id="KZ819290">
    <property type="protein sequence ID" value="PWN98711.1"/>
    <property type="molecule type" value="Genomic_DNA"/>
</dbReference>
<dbReference type="SUPFAM" id="SSF56219">
    <property type="entry name" value="DNase I-like"/>
    <property type="match status" value="1"/>
</dbReference>
<dbReference type="InterPro" id="IPR036691">
    <property type="entry name" value="Endo/exonu/phosph_ase_sf"/>
</dbReference>